<dbReference type="InterPro" id="IPR010300">
    <property type="entry name" value="CDO_1"/>
</dbReference>
<comment type="catalytic activity">
    <reaction evidence="1 12">
        <text>L-cysteine + O2 = 3-sulfino-L-alanine + H(+)</text>
        <dbReference type="Rhea" id="RHEA:20441"/>
        <dbReference type="ChEBI" id="CHEBI:15378"/>
        <dbReference type="ChEBI" id="CHEBI:15379"/>
        <dbReference type="ChEBI" id="CHEBI:35235"/>
        <dbReference type="ChEBI" id="CHEBI:61085"/>
        <dbReference type="EC" id="1.13.11.20"/>
    </reaction>
</comment>
<evidence type="ECO:0000256" key="1">
    <source>
        <dbReference type="ARBA" id="ARBA00000629"/>
    </source>
</evidence>
<dbReference type="GO" id="GO:0017172">
    <property type="term" value="F:cysteine dioxygenase activity"/>
    <property type="evidence" value="ECO:0007669"/>
    <property type="project" value="UniProtKB-UniRule"/>
</dbReference>
<keyword evidence="6 12" id="KW-0223">Dioxygenase</keyword>
<evidence type="ECO:0000256" key="4">
    <source>
        <dbReference type="ARBA" id="ARBA00022723"/>
    </source>
</evidence>
<dbReference type="OrthoDB" id="543511at2759"/>
<evidence type="ECO:0000256" key="10">
    <source>
        <dbReference type="PIRSR" id="PIRSR610300-50"/>
    </source>
</evidence>
<dbReference type="Gene3D" id="2.60.120.10">
    <property type="entry name" value="Jelly Rolls"/>
    <property type="match status" value="1"/>
</dbReference>
<dbReference type="CDD" id="cd10548">
    <property type="entry name" value="cupin_CDO"/>
    <property type="match status" value="1"/>
</dbReference>
<feature type="binding site" evidence="11">
    <location>
        <position position="109"/>
    </location>
    <ligand>
        <name>Fe cation</name>
        <dbReference type="ChEBI" id="CHEBI:24875"/>
        <note>catalytic</note>
    </ligand>
</feature>
<dbReference type="PANTHER" id="PTHR12918">
    <property type="entry name" value="CYSTEINE DIOXYGENASE"/>
    <property type="match status" value="1"/>
</dbReference>
<keyword evidence="4 11" id="KW-0479">Metal-binding</keyword>
<comment type="caution">
    <text evidence="14">The sequence shown here is derived from an EMBL/GenBank/DDBJ whole genome shotgun (WGS) entry which is preliminary data.</text>
</comment>
<comment type="cofactor">
    <cofactor evidence="12">
        <name>Fe cation</name>
        <dbReference type="ChEBI" id="CHEBI:24875"/>
    </cofactor>
    <text evidence="12">Binds 1 Fe cation per subunit.</text>
</comment>
<feature type="region of interest" description="Disordered" evidence="13">
    <location>
        <begin position="1"/>
        <end position="23"/>
    </location>
</feature>
<dbReference type="AlphaFoldDB" id="H0ESX2"/>
<evidence type="ECO:0000256" key="6">
    <source>
        <dbReference type="ARBA" id="ARBA00022964"/>
    </source>
</evidence>
<dbReference type="PANTHER" id="PTHR12918:SF1">
    <property type="entry name" value="CYSTEINE DIOXYGENASE TYPE 1"/>
    <property type="match status" value="1"/>
</dbReference>
<name>H0ESX2_GLAL7</name>
<dbReference type="InterPro" id="IPR011051">
    <property type="entry name" value="RmlC_Cupin_sf"/>
</dbReference>
<dbReference type="EMBL" id="AGUE01000155">
    <property type="protein sequence ID" value="EHK98370.1"/>
    <property type="molecule type" value="Genomic_DNA"/>
</dbReference>
<keyword evidence="5 10" id="KW-0883">Thioether bond</keyword>
<evidence type="ECO:0000313" key="14">
    <source>
        <dbReference type="EMBL" id="EHK98370.1"/>
    </source>
</evidence>
<comment type="similarity">
    <text evidence="2 12">Belongs to the cysteine dioxygenase family.</text>
</comment>
<evidence type="ECO:0000256" key="12">
    <source>
        <dbReference type="RuleBase" id="RU366010"/>
    </source>
</evidence>
<evidence type="ECO:0000256" key="5">
    <source>
        <dbReference type="ARBA" id="ARBA00022784"/>
    </source>
</evidence>
<evidence type="ECO:0000256" key="13">
    <source>
        <dbReference type="SAM" id="MobiDB-lite"/>
    </source>
</evidence>
<evidence type="ECO:0000256" key="11">
    <source>
        <dbReference type="PIRSR" id="PIRSR610300-51"/>
    </source>
</evidence>
<dbReference type="GO" id="GO:0008198">
    <property type="term" value="F:ferrous iron binding"/>
    <property type="evidence" value="ECO:0007669"/>
    <property type="project" value="TreeGrafter"/>
</dbReference>
<evidence type="ECO:0000313" key="15">
    <source>
        <dbReference type="Proteomes" id="UP000005446"/>
    </source>
</evidence>
<evidence type="ECO:0000256" key="7">
    <source>
        <dbReference type="ARBA" id="ARBA00023002"/>
    </source>
</evidence>
<evidence type="ECO:0000256" key="2">
    <source>
        <dbReference type="ARBA" id="ARBA00006622"/>
    </source>
</evidence>
<dbReference type="Pfam" id="PF05995">
    <property type="entry name" value="CDO_I"/>
    <property type="match status" value="1"/>
</dbReference>
<accession>H0ESX2</accession>
<dbReference type="EC" id="1.13.11.20" evidence="3 12"/>
<dbReference type="GO" id="GO:0019448">
    <property type="term" value="P:L-cysteine catabolic process"/>
    <property type="evidence" value="ECO:0007669"/>
    <property type="project" value="TreeGrafter"/>
</dbReference>
<keyword evidence="8 11" id="KW-0408">Iron</keyword>
<evidence type="ECO:0000256" key="8">
    <source>
        <dbReference type="ARBA" id="ARBA00023004"/>
    </source>
</evidence>
<keyword evidence="15" id="KW-1185">Reference proteome</keyword>
<protein>
    <recommendedName>
        <fullName evidence="9 12">Cysteine dioxygenase</fullName>
        <ecNumber evidence="3 12">1.13.11.20</ecNumber>
    </recommendedName>
</protein>
<sequence length="229" mass="25680">MAPSITEHPPISKLTPSSTPKPQDEFHKLVSELSHILGPSSGLTSQDINIEDLHTLMSNYTSSETDWSPYTFADHSRGYTRNLVDRGNGKSNLLLLVWTPGKGSPIHDHADAHCLMKVLKGKLLETRYEFPQKAGEPMSVIKETPFEVDQVTYMADELGLHKIWNPDGEEVAVSLHLYTPPNAAKFGCRIYDEKTGKSSHITQSNFYSEYGQKAAHVLHNRFFEATTRI</sequence>
<keyword evidence="7 12" id="KW-0560">Oxidoreductase</keyword>
<dbReference type="FunFam" id="2.60.120.10:FF:000189">
    <property type="entry name" value="Cysteine dioxygenase"/>
    <property type="match status" value="1"/>
</dbReference>
<organism evidence="14 15">
    <name type="scientific">Glarea lozoyensis (strain ATCC 74030 / MF5533)</name>
    <dbReference type="NCBI Taxonomy" id="1104152"/>
    <lineage>
        <taxon>Eukaryota</taxon>
        <taxon>Fungi</taxon>
        <taxon>Dikarya</taxon>
        <taxon>Ascomycota</taxon>
        <taxon>Pezizomycotina</taxon>
        <taxon>Leotiomycetes</taxon>
        <taxon>Helotiales</taxon>
        <taxon>Helotiaceae</taxon>
        <taxon>Glarea</taxon>
    </lineage>
</organism>
<dbReference type="Proteomes" id="UP000005446">
    <property type="component" value="Unassembled WGS sequence"/>
</dbReference>
<gene>
    <name evidence="14" type="ORF">M7I_5845</name>
</gene>
<dbReference type="InParanoid" id="H0ESX2"/>
<dbReference type="HOGENOM" id="CLU_079443_4_1_1"/>
<feature type="binding site" evidence="11">
    <location>
        <position position="161"/>
    </location>
    <ligand>
        <name>Fe cation</name>
        <dbReference type="ChEBI" id="CHEBI:24875"/>
        <note>catalytic</note>
    </ligand>
</feature>
<feature type="cross-link" description="3'-(S-cysteinyl)-tyrosine (Cys-Tyr)" evidence="10">
    <location>
        <begin position="114"/>
        <end position="178"/>
    </location>
</feature>
<dbReference type="SUPFAM" id="SSF51182">
    <property type="entry name" value="RmlC-like cupins"/>
    <property type="match status" value="1"/>
</dbReference>
<dbReference type="InterPro" id="IPR014710">
    <property type="entry name" value="RmlC-like_jellyroll"/>
</dbReference>
<proteinExistence type="inferred from homology"/>
<feature type="binding site" evidence="11">
    <location>
        <position position="107"/>
    </location>
    <ligand>
        <name>Fe cation</name>
        <dbReference type="ChEBI" id="CHEBI:24875"/>
        <note>catalytic</note>
    </ligand>
</feature>
<evidence type="ECO:0000256" key="9">
    <source>
        <dbReference type="ARBA" id="ARBA00070673"/>
    </source>
</evidence>
<evidence type="ECO:0000256" key="3">
    <source>
        <dbReference type="ARBA" id="ARBA00013133"/>
    </source>
</evidence>
<reference evidence="14 15" key="1">
    <citation type="journal article" date="2012" name="Eukaryot. Cell">
        <title>Genome sequence of the fungus Glarea lozoyensis: the first genome sequence of a species from the Helotiaceae family.</title>
        <authorList>
            <person name="Youssar L."/>
            <person name="Gruening B.A."/>
            <person name="Erxleben A."/>
            <person name="Guenther S."/>
            <person name="Huettel W."/>
        </authorList>
    </citation>
    <scope>NUCLEOTIDE SEQUENCE [LARGE SCALE GENOMIC DNA]</scope>
    <source>
        <strain evidence="15">ATCC 74030 / MF5533</strain>
    </source>
</reference>